<name>A0A9W6HXH9_9ACTN</name>
<accession>A0A9W6HXH9</accession>
<dbReference type="EMBL" id="BSEV01000002">
    <property type="protein sequence ID" value="GLK08147.1"/>
    <property type="molecule type" value="Genomic_DNA"/>
</dbReference>
<evidence type="ECO:0000313" key="2">
    <source>
        <dbReference type="Proteomes" id="UP001143474"/>
    </source>
</evidence>
<dbReference type="AlphaFoldDB" id="A0A9W6HXH9"/>
<reference evidence="1" key="1">
    <citation type="journal article" date="2014" name="Int. J. Syst. Evol. Microbiol.">
        <title>Complete genome sequence of Corynebacterium casei LMG S-19264T (=DSM 44701T), isolated from a smear-ripened cheese.</title>
        <authorList>
            <consortium name="US DOE Joint Genome Institute (JGI-PGF)"/>
            <person name="Walter F."/>
            <person name="Albersmeier A."/>
            <person name="Kalinowski J."/>
            <person name="Ruckert C."/>
        </authorList>
    </citation>
    <scope>NUCLEOTIDE SEQUENCE</scope>
    <source>
        <strain evidence="1">VKM Ac-2007</strain>
    </source>
</reference>
<protein>
    <submittedName>
        <fullName evidence="1">Uncharacterized protein</fullName>
    </submittedName>
</protein>
<sequence length="99" mass="11023">MPVHRRLWDGPARAEAERLETAWPGWVVLYGTGSRRFHALAAWPAPEPLILCDPTPEGLEARMREAEAVHASADLFPTVLDRQRRIVSAPPAPREPAPL</sequence>
<reference evidence="1" key="2">
    <citation type="submission" date="2023-01" db="EMBL/GenBank/DDBJ databases">
        <authorList>
            <person name="Sun Q."/>
            <person name="Evtushenko L."/>
        </authorList>
    </citation>
    <scope>NUCLEOTIDE SEQUENCE</scope>
    <source>
        <strain evidence="1">VKM Ac-2007</strain>
    </source>
</reference>
<comment type="caution">
    <text evidence="1">The sequence shown here is derived from an EMBL/GenBank/DDBJ whole genome shotgun (WGS) entry which is preliminary data.</text>
</comment>
<gene>
    <name evidence="1" type="ORF">GCM10017600_15520</name>
</gene>
<organism evidence="1 2">
    <name type="scientific">Streptosporangium carneum</name>
    <dbReference type="NCBI Taxonomy" id="47481"/>
    <lineage>
        <taxon>Bacteria</taxon>
        <taxon>Bacillati</taxon>
        <taxon>Actinomycetota</taxon>
        <taxon>Actinomycetes</taxon>
        <taxon>Streptosporangiales</taxon>
        <taxon>Streptosporangiaceae</taxon>
        <taxon>Streptosporangium</taxon>
    </lineage>
</organism>
<evidence type="ECO:0000313" key="1">
    <source>
        <dbReference type="EMBL" id="GLK08147.1"/>
    </source>
</evidence>
<dbReference type="Proteomes" id="UP001143474">
    <property type="component" value="Unassembled WGS sequence"/>
</dbReference>
<dbReference type="RefSeq" id="WP_271216659.1">
    <property type="nucleotide sequence ID" value="NZ_BAAAVD010000044.1"/>
</dbReference>
<proteinExistence type="predicted"/>
<keyword evidence="2" id="KW-1185">Reference proteome</keyword>